<dbReference type="STRING" id="228908.NEQ048"/>
<keyword evidence="1" id="KW-1133">Transmembrane helix</keyword>
<keyword evidence="1" id="KW-0472">Membrane</keyword>
<dbReference type="BioCyc" id="NEQU228908:GJB6-52-MONOMER"/>
<accession>Q74N63</accession>
<dbReference type="Proteomes" id="UP000000578">
    <property type="component" value="Chromosome"/>
</dbReference>
<organism evidence="2 3">
    <name type="scientific">Nanoarchaeum equitans (strain Kin4-M)</name>
    <dbReference type="NCBI Taxonomy" id="228908"/>
    <lineage>
        <taxon>Archaea</taxon>
        <taxon>Nanobdellota</taxon>
        <taxon>Candidatus Nanoarchaeia</taxon>
        <taxon>Nanoarchaeales</taxon>
        <taxon>Nanoarchaeaceae</taxon>
        <taxon>Nanoarchaeum</taxon>
    </lineage>
</organism>
<gene>
    <name evidence="2" type="ordered locus">NEQ048</name>
</gene>
<dbReference type="AlphaFoldDB" id="Q74N63"/>
<sequence>MRSVSLTLNTIVMIALAISVFSILFIVLSKTQKSTNYILGSQKIVVTDVAKLEETRNICKSLCERAKLLDFLSSTYCNKKFELKIIENNETVNKLFYCWQPPINVKCEFSKSIPGEGIYFYYESDKCEYFFISDTELNRLKSQYLYKMKELTVNDLYNDNNYENKITIDKPLPTLKIKELDDYNFNIECQLISEFDNKNIDSQTKYVLFSAKLKINGNYNGNDINIEGYYPITWKVLPNNPNIKQYIIDYFSNFCSLLIQYIKYE</sequence>
<feature type="transmembrane region" description="Helical" evidence="1">
    <location>
        <begin position="6"/>
        <end position="28"/>
    </location>
</feature>
<evidence type="ECO:0000256" key="1">
    <source>
        <dbReference type="SAM" id="Phobius"/>
    </source>
</evidence>
<proteinExistence type="predicted"/>
<evidence type="ECO:0000313" key="2">
    <source>
        <dbReference type="EMBL" id="AAR38903.1"/>
    </source>
</evidence>
<reference evidence="2 3" key="1">
    <citation type="journal article" date="2003" name="Proc. Natl. Acad. Sci. U.S.A.">
        <title>The genome of Nanoarchaeum equitans: insights into early archaeal evolution and derived parasitism.</title>
        <authorList>
            <person name="Waters E."/>
            <person name="Hohn M.J."/>
            <person name="Ahel I."/>
            <person name="Graham D.E."/>
            <person name="Adams M.D."/>
            <person name="Barnstead M."/>
            <person name="Beeson K.Y."/>
            <person name="Bibbs L."/>
            <person name="Bolanos R."/>
            <person name="Keller M."/>
            <person name="Kretz K."/>
            <person name="Lin X."/>
            <person name="Mathur E."/>
            <person name="Ni J."/>
            <person name="Podar M."/>
            <person name="Richardson T."/>
            <person name="Sutton G.G."/>
            <person name="Simon M."/>
            <person name="Soll D."/>
            <person name="Stetter K.O."/>
            <person name="Short J.M."/>
            <person name="Noordewier M."/>
        </authorList>
    </citation>
    <scope>NUCLEOTIDE SEQUENCE [LARGE SCALE GENOMIC DNA]</scope>
    <source>
        <strain evidence="2 3">Kin4-M</strain>
    </source>
</reference>
<dbReference type="EMBL" id="AE017199">
    <property type="protein sequence ID" value="AAR38903.1"/>
    <property type="molecule type" value="Genomic_DNA"/>
</dbReference>
<dbReference type="KEGG" id="neq:NEQ048"/>
<keyword evidence="3" id="KW-1185">Reference proteome</keyword>
<protein>
    <submittedName>
        <fullName evidence="2">NEQ048</fullName>
    </submittedName>
</protein>
<evidence type="ECO:0000313" key="3">
    <source>
        <dbReference type="Proteomes" id="UP000000578"/>
    </source>
</evidence>
<dbReference type="HOGENOM" id="CLU_1048132_0_0_2"/>
<dbReference type="EnsemblBacteria" id="AAR38903">
    <property type="protein sequence ID" value="AAR38903"/>
    <property type="gene ID" value="NEQ048"/>
</dbReference>
<keyword evidence="1" id="KW-0812">Transmembrane</keyword>
<name>Q74N63_NANEQ</name>